<dbReference type="GO" id="GO:0031267">
    <property type="term" value="F:small GTPase binding"/>
    <property type="evidence" value="ECO:0007669"/>
    <property type="project" value="TreeGrafter"/>
</dbReference>
<evidence type="ECO:0000256" key="1">
    <source>
        <dbReference type="SAM" id="MobiDB-lite"/>
    </source>
</evidence>
<sequence length="773" mass="86997">MLQEVENSNAQFHNEQELHQEFAEIQLNEQPHERNSSADEYASTLTTLPVSSSSGPDVQDGRSSSYSPPINPKTAVVPMTHLTADHLLEDLSSYDDQADAKDKPVIATSPPPPSVTSPLESRQTSHYDQFFEEVSLDLPRDNSYVPKPSPKSRIPYITRRNPLNVSSPPPMQSSAFSKDSSYDLSITSEDVSGPFYSISDVLDDASPTPSQSMPTSYPSTPERGAQRNIFEQNIVVTAGGANLTGIQRRSSLNLFNRPRRSQKPSPLESVVSKTRPRTLPPKDPSEEKKHLQQHEALMKKAKKLEEKRQKEHDKKKEQVDKKISQATLLWERTIIPQWDKKIKEKKTRDLWLEGVPPRCRRCVWSLAIGNHLQLSKDGFATCLRRVPLGPATGSHDRQETSQESPASTRRRITENQEHIFYQQKKRTSSLHVLHETDEESDQQKSPMASSTESLPLTRSSTDRLPLSPRSEFQDVALDNGEDHLEPEIAHRPSMAIEDDNDNDDDDLYSPAANEHSEPSAFIHDPTTLAYLHKSVDEDILRTLPSLCVFQPEGPLFLSLRKVLHAYIGYRSDLNYVRGSSFLAGMLLLNMGMEDSYIGLINMIDSSAVLSALYQNDETRVKGYFKVFNVLFAEHMPKLYLHFKNLTLLPDNYLPDWFMTLFASIMPLGLSSRIWDIFLLEGDIVLFKAGLTMLKYLEPLLWGGGFSETVRILNLGFVGTHRGEEAKAAVAVSGNITKGEQEQFFDDMLGSSKSGAVHLDPNTYQILVKTHVMK</sequence>
<dbReference type="Gene3D" id="1.10.8.270">
    <property type="entry name" value="putative rabgap domain of human tbc1 domain family member 14 like domains"/>
    <property type="match status" value="1"/>
</dbReference>
<evidence type="ECO:0000313" key="4">
    <source>
        <dbReference type="Proteomes" id="UP000242146"/>
    </source>
</evidence>
<evidence type="ECO:0000313" key="3">
    <source>
        <dbReference type="EMBL" id="ORX50238.1"/>
    </source>
</evidence>
<dbReference type="OrthoDB" id="289721at2759"/>
<dbReference type="STRING" id="101127.A0A1X2GD86"/>
<dbReference type="EMBL" id="MCGT01000024">
    <property type="protein sequence ID" value="ORX50238.1"/>
    <property type="molecule type" value="Genomic_DNA"/>
</dbReference>
<feature type="region of interest" description="Disordered" evidence="1">
    <location>
        <begin position="252"/>
        <end position="294"/>
    </location>
</feature>
<dbReference type="PROSITE" id="PS50086">
    <property type="entry name" value="TBC_RABGAP"/>
    <property type="match status" value="1"/>
</dbReference>
<accession>A0A1X2GD86</accession>
<keyword evidence="4" id="KW-1185">Reference proteome</keyword>
<feature type="region of interest" description="Disordered" evidence="1">
    <location>
        <begin position="1"/>
        <end position="78"/>
    </location>
</feature>
<dbReference type="SUPFAM" id="SSF47923">
    <property type="entry name" value="Ypt/Rab-GAP domain of gyp1p"/>
    <property type="match status" value="2"/>
</dbReference>
<dbReference type="Pfam" id="PF00566">
    <property type="entry name" value="RabGAP-TBC"/>
    <property type="match status" value="1"/>
</dbReference>
<feature type="compositionally biased region" description="Polar residues" evidence="1">
    <location>
        <begin position="161"/>
        <end position="178"/>
    </location>
</feature>
<feature type="region of interest" description="Disordered" evidence="1">
    <location>
        <begin position="199"/>
        <end position="223"/>
    </location>
</feature>
<gene>
    <name evidence="3" type="ORF">DM01DRAFT_1308566</name>
</gene>
<dbReference type="PANTHER" id="PTHR47219:SF15">
    <property type="entry name" value="TBC1 DOMAIN FAMILY MEMBER 12 ISOFORM X1"/>
    <property type="match status" value="1"/>
</dbReference>
<dbReference type="AlphaFoldDB" id="A0A1X2GD86"/>
<dbReference type="InterPro" id="IPR000195">
    <property type="entry name" value="Rab-GAP-TBC_dom"/>
</dbReference>
<feature type="region of interest" description="Disordered" evidence="1">
    <location>
        <begin position="485"/>
        <end position="519"/>
    </location>
</feature>
<feature type="compositionally biased region" description="Polar residues" evidence="1">
    <location>
        <begin position="207"/>
        <end position="219"/>
    </location>
</feature>
<evidence type="ECO:0000259" key="2">
    <source>
        <dbReference type="PROSITE" id="PS50086"/>
    </source>
</evidence>
<dbReference type="PANTHER" id="PTHR47219">
    <property type="entry name" value="RAB GTPASE-ACTIVATING PROTEIN 1-LIKE"/>
    <property type="match status" value="1"/>
</dbReference>
<reference evidence="3 4" key="1">
    <citation type="submission" date="2016-07" db="EMBL/GenBank/DDBJ databases">
        <title>Pervasive Adenine N6-methylation of Active Genes in Fungi.</title>
        <authorList>
            <consortium name="DOE Joint Genome Institute"/>
            <person name="Mondo S.J."/>
            <person name="Dannebaum R.O."/>
            <person name="Kuo R.C."/>
            <person name="Labutti K."/>
            <person name="Haridas S."/>
            <person name="Kuo A."/>
            <person name="Salamov A."/>
            <person name="Ahrendt S.R."/>
            <person name="Lipzen A."/>
            <person name="Sullivan W."/>
            <person name="Andreopoulos W.B."/>
            <person name="Clum A."/>
            <person name="Lindquist E."/>
            <person name="Daum C."/>
            <person name="Ramamoorthy G.K."/>
            <person name="Gryganskyi A."/>
            <person name="Culley D."/>
            <person name="Magnuson J.K."/>
            <person name="James T.Y."/>
            <person name="O'Malley M.A."/>
            <person name="Stajich J.E."/>
            <person name="Spatafora J.W."/>
            <person name="Visel A."/>
            <person name="Grigoriev I.V."/>
        </authorList>
    </citation>
    <scope>NUCLEOTIDE SEQUENCE [LARGE SCALE GENOMIC DNA]</scope>
    <source>
        <strain evidence="3 4">NRRL 3301</strain>
    </source>
</reference>
<feature type="region of interest" description="Disordered" evidence="1">
    <location>
        <begin position="389"/>
        <end position="469"/>
    </location>
</feature>
<feature type="compositionally biased region" description="Low complexity" evidence="1">
    <location>
        <begin position="43"/>
        <end position="54"/>
    </location>
</feature>
<feature type="compositionally biased region" description="Polar residues" evidence="1">
    <location>
        <begin position="1"/>
        <end position="13"/>
    </location>
</feature>
<feature type="compositionally biased region" description="Acidic residues" evidence="1">
    <location>
        <begin position="496"/>
        <end position="507"/>
    </location>
</feature>
<dbReference type="InterPro" id="IPR035969">
    <property type="entry name" value="Rab-GAP_TBC_sf"/>
</dbReference>
<feature type="region of interest" description="Disordered" evidence="1">
    <location>
        <begin position="139"/>
        <end position="178"/>
    </location>
</feature>
<dbReference type="Gene3D" id="1.10.472.80">
    <property type="entry name" value="Ypt/Rab-GAP domain of gyp1p, domain 3"/>
    <property type="match status" value="1"/>
</dbReference>
<feature type="region of interest" description="Disordered" evidence="1">
    <location>
        <begin position="98"/>
        <end position="124"/>
    </location>
</feature>
<feature type="compositionally biased region" description="Basic and acidic residues" evidence="1">
    <location>
        <begin position="283"/>
        <end position="294"/>
    </location>
</feature>
<dbReference type="InterPro" id="IPR050302">
    <property type="entry name" value="Rab_GAP_TBC_domain"/>
</dbReference>
<organism evidence="3 4">
    <name type="scientific">Hesseltinella vesiculosa</name>
    <dbReference type="NCBI Taxonomy" id="101127"/>
    <lineage>
        <taxon>Eukaryota</taxon>
        <taxon>Fungi</taxon>
        <taxon>Fungi incertae sedis</taxon>
        <taxon>Mucoromycota</taxon>
        <taxon>Mucoromycotina</taxon>
        <taxon>Mucoromycetes</taxon>
        <taxon>Mucorales</taxon>
        <taxon>Cunninghamellaceae</taxon>
        <taxon>Hesseltinella</taxon>
    </lineage>
</organism>
<dbReference type="Proteomes" id="UP000242146">
    <property type="component" value="Unassembled WGS sequence"/>
</dbReference>
<comment type="caution">
    <text evidence="3">The sequence shown here is derived from an EMBL/GenBank/DDBJ whole genome shotgun (WGS) entry which is preliminary data.</text>
</comment>
<dbReference type="SMART" id="SM00164">
    <property type="entry name" value="TBC"/>
    <property type="match status" value="1"/>
</dbReference>
<feature type="domain" description="Rab-GAP TBC" evidence="2">
    <location>
        <begin position="354"/>
        <end position="681"/>
    </location>
</feature>
<feature type="compositionally biased region" description="Polar residues" evidence="1">
    <location>
        <begin position="443"/>
        <end position="459"/>
    </location>
</feature>
<proteinExistence type="predicted"/>
<protein>
    <submittedName>
        <fullName evidence="3">RabGAP/TBC</fullName>
    </submittedName>
</protein>
<name>A0A1X2GD86_9FUNG</name>
<dbReference type="GO" id="GO:0005096">
    <property type="term" value="F:GTPase activator activity"/>
    <property type="evidence" value="ECO:0007669"/>
    <property type="project" value="TreeGrafter"/>
</dbReference>
<dbReference type="Gene3D" id="1.10.10.750">
    <property type="entry name" value="Ypt/Rab-GAP domain of gyp1p, domain 1"/>
    <property type="match status" value="1"/>
</dbReference>